<dbReference type="AlphaFoldDB" id="A0A2G6JBP1"/>
<organism evidence="4 5">
    <name type="scientific">Neptuniibacter caesariensis</name>
    <dbReference type="NCBI Taxonomy" id="207954"/>
    <lineage>
        <taxon>Bacteria</taxon>
        <taxon>Pseudomonadati</taxon>
        <taxon>Pseudomonadota</taxon>
        <taxon>Gammaproteobacteria</taxon>
        <taxon>Oceanospirillales</taxon>
        <taxon>Oceanospirillaceae</taxon>
        <taxon>Neptuniibacter</taxon>
    </lineage>
</organism>
<dbReference type="SUPFAM" id="SSF53955">
    <property type="entry name" value="Lysozyme-like"/>
    <property type="match status" value="1"/>
</dbReference>
<dbReference type="Gene3D" id="1.10.530.10">
    <property type="match status" value="1"/>
</dbReference>
<evidence type="ECO:0000259" key="3">
    <source>
        <dbReference type="Pfam" id="PF13406"/>
    </source>
</evidence>
<dbReference type="GO" id="GO:0008933">
    <property type="term" value="F:peptidoglycan lytic transglycosylase activity"/>
    <property type="evidence" value="ECO:0007669"/>
    <property type="project" value="TreeGrafter"/>
</dbReference>
<dbReference type="PANTHER" id="PTHR30163:SF9">
    <property type="entry name" value="MEMBRANE-BOUND LYTIC MUREIN TRANSGLYCOSYLASE B"/>
    <property type="match status" value="1"/>
</dbReference>
<dbReference type="InterPro" id="IPR011757">
    <property type="entry name" value="Lytic_transglycosylase_MltB"/>
</dbReference>
<dbReference type="FunFam" id="1.10.8.350:FF:000001">
    <property type="entry name" value="Lytic murein transglycosylase B"/>
    <property type="match status" value="1"/>
</dbReference>
<dbReference type="NCBIfam" id="TIGR02282">
    <property type="entry name" value="MltB"/>
    <property type="match status" value="1"/>
</dbReference>
<comment type="caution">
    <text evidence="4">The sequence shown here is derived from an EMBL/GenBank/DDBJ whole genome shotgun (WGS) entry which is preliminary data.</text>
</comment>
<dbReference type="Gene3D" id="1.10.8.350">
    <property type="entry name" value="Bacterial muramidase"/>
    <property type="match status" value="1"/>
</dbReference>
<name>A0A2G6JBP1_NEPCE</name>
<protein>
    <submittedName>
        <fullName evidence="4">Lytic murein transglycosylase B</fullName>
    </submittedName>
</protein>
<evidence type="ECO:0000256" key="1">
    <source>
        <dbReference type="PIRSR" id="PIRSR611757-1"/>
    </source>
</evidence>
<dbReference type="PANTHER" id="PTHR30163">
    <property type="entry name" value="MEMBRANE-BOUND LYTIC MUREIN TRANSGLYCOSYLASE B"/>
    <property type="match status" value="1"/>
</dbReference>
<accession>A0A2G6JBP1</accession>
<dbReference type="GO" id="GO:0009253">
    <property type="term" value="P:peptidoglycan catabolic process"/>
    <property type="evidence" value="ECO:0007669"/>
    <property type="project" value="TreeGrafter"/>
</dbReference>
<dbReference type="InterPro" id="IPR031304">
    <property type="entry name" value="SLT_2"/>
</dbReference>
<feature type="active site" evidence="1">
    <location>
        <position position="166"/>
    </location>
</feature>
<feature type="region of interest" description="Disordered" evidence="2">
    <location>
        <begin position="1"/>
        <end position="57"/>
    </location>
</feature>
<dbReference type="Proteomes" id="UP000242733">
    <property type="component" value="Unassembled WGS sequence"/>
</dbReference>
<feature type="domain" description="Transglycosylase SLT" evidence="3">
    <location>
        <begin position="73"/>
        <end position="365"/>
    </location>
</feature>
<evidence type="ECO:0000313" key="5">
    <source>
        <dbReference type="Proteomes" id="UP000242733"/>
    </source>
</evidence>
<dbReference type="CDD" id="cd13399">
    <property type="entry name" value="Slt35-like"/>
    <property type="match status" value="1"/>
</dbReference>
<proteinExistence type="predicted"/>
<evidence type="ECO:0000313" key="4">
    <source>
        <dbReference type="EMBL" id="PIE20813.1"/>
    </source>
</evidence>
<evidence type="ECO:0000256" key="2">
    <source>
        <dbReference type="SAM" id="MobiDB-lite"/>
    </source>
</evidence>
<gene>
    <name evidence="4" type="primary">mltB</name>
    <name evidence="4" type="ORF">CSA61_01080</name>
</gene>
<sequence>MSALVAGCSATVEKSEGARTQRQPVVEVKQGRKPKVGTETVKAKAPKPQASKPTPQEKLLASVRGGSYLDYPQAQAFIAEMKGEGFEEAYLKQVLTEAKRQTSILKAISRPAERRLTWGGYRKIFIEPKRIKQGVKFWQENRDVLAKAEQEYGVPAEIIVAIIGVETRYGRITGSYRVVDALATLGFDYPRRSKFFLGQLKEYLRLVREEQLDFTSLKGSYAGAMGYGQFIPSSYRNFAIDFDKDGKRDIWNNKTDAIGSVANYFAEHKWKPGEPVISAVSFNKAVDESWYSVGRKGLIPKNTLAEWIARGVEPQLALSPQDKAILMRLEIDDDKQYWLGLHNFYVITRYNHSKLYAMAVYRLSQQIKEAYLSAGGQG</sequence>
<dbReference type="Pfam" id="PF13406">
    <property type="entry name" value="SLT_2"/>
    <property type="match status" value="1"/>
</dbReference>
<dbReference type="InterPro" id="IPR043426">
    <property type="entry name" value="MltB-like"/>
</dbReference>
<dbReference type="EMBL" id="PDSG01000004">
    <property type="protein sequence ID" value="PIE20813.1"/>
    <property type="molecule type" value="Genomic_DNA"/>
</dbReference>
<dbReference type="InterPro" id="IPR023346">
    <property type="entry name" value="Lysozyme-like_dom_sf"/>
</dbReference>
<reference evidence="4 5" key="1">
    <citation type="submission" date="2017-10" db="EMBL/GenBank/DDBJ databases">
        <title>Novel microbial diversity and functional potential in the marine mammal oral microbiome.</title>
        <authorList>
            <person name="Dudek N.K."/>
            <person name="Sun C.L."/>
            <person name="Burstein D."/>
            <person name="Kantor R.S."/>
            <person name="Aliaga Goltsman D.S."/>
            <person name="Bik E.M."/>
            <person name="Thomas B.C."/>
            <person name="Banfield J.F."/>
            <person name="Relman D.A."/>
        </authorList>
    </citation>
    <scope>NUCLEOTIDE SEQUENCE [LARGE SCALE GENOMIC DNA]</scope>
    <source>
        <strain evidence="4">DOLJORAL78_49_30</strain>
    </source>
</reference>